<sequence>MFTLYITLTISLLFGALLLHLLPKFSKIGQEWSDKLCYAPGIDLTLSYFMLLPLLIGFWVQKSSGLAIGLVSEISALWIWIIIHEWIHREQWQDSKIHRTNSKIFGGWRNHLAVWITALAIPVFWIVRFAELIVYPPLTQLIKLPKYEAKDWVNVSRHKFVGLIGYDLIWCLYCDWMTGVWSLGTEMLRNVESFWCPIRFYSDKKCANCKIDFPDIEKGWVSCDSTMQDVEKLLKEKYSNQKESSWFNHPSRLENLKND</sequence>
<reference evidence="2 3" key="1">
    <citation type="submission" date="2018-03" db="EMBL/GenBank/DDBJ databases">
        <title>The ancient ancestry and fast evolution of plastids.</title>
        <authorList>
            <person name="Moore K.R."/>
            <person name="Magnabosco C."/>
            <person name="Momper L."/>
            <person name="Gold D.A."/>
            <person name="Bosak T."/>
            <person name="Fournier G.P."/>
        </authorList>
    </citation>
    <scope>NUCLEOTIDE SEQUENCE [LARGE SCALE GENOMIC DNA]</scope>
    <source>
        <strain evidence="2 3">CCALA 016</strain>
    </source>
</reference>
<organism evidence="2 3">
    <name type="scientific">Aphanothece hegewaldii CCALA 016</name>
    <dbReference type="NCBI Taxonomy" id="2107694"/>
    <lineage>
        <taxon>Bacteria</taxon>
        <taxon>Bacillati</taxon>
        <taxon>Cyanobacteriota</taxon>
        <taxon>Cyanophyceae</taxon>
        <taxon>Oscillatoriophycideae</taxon>
        <taxon>Chroococcales</taxon>
        <taxon>Aphanothecaceae</taxon>
        <taxon>Aphanothece</taxon>
    </lineage>
</organism>
<proteinExistence type="predicted"/>
<dbReference type="AlphaFoldDB" id="A0A2T1M0Z4"/>
<keyword evidence="1" id="KW-0472">Membrane</keyword>
<gene>
    <name evidence="2" type="ORF">C7H19_05040</name>
</gene>
<keyword evidence="1" id="KW-1133">Transmembrane helix</keyword>
<dbReference type="OrthoDB" id="422717at2"/>
<protein>
    <submittedName>
        <fullName evidence="2">Uncharacterized protein</fullName>
    </submittedName>
</protein>
<feature type="transmembrane region" description="Helical" evidence="1">
    <location>
        <begin position="108"/>
        <end position="127"/>
    </location>
</feature>
<name>A0A2T1M0Z4_9CHRO</name>
<reference evidence="2 3" key="2">
    <citation type="submission" date="2018-03" db="EMBL/GenBank/DDBJ databases">
        <authorList>
            <person name="Keele B.F."/>
        </authorList>
    </citation>
    <scope>NUCLEOTIDE SEQUENCE [LARGE SCALE GENOMIC DNA]</scope>
    <source>
        <strain evidence="2 3">CCALA 016</strain>
    </source>
</reference>
<evidence type="ECO:0000313" key="3">
    <source>
        <dbReference type="Proteomes" id="UP000239001"/>
    </source>
</evidence>
<comment type="caution">
    <text evidence="2">The sequence shown here is derived from an EMBL/GenBank/DDBJ whole genome shotgun (WGS) entry which is preliminary data.</text>
</comment>
<evidence type="ECO:0000313" key="2">
    <source>
        <dbReference type="EMBL" id="PSF38360.1"/>
    </source>
</evidence>
<accession>A0A2T1M0Z4</accession>
<keyword evidence="1" id="KW-0812">Transmembrane</keyword>
<feature type="transmembrane region" description="Helical" evidence="1">
    <location>
        <begin position="66"/>
        <end position="87"/>
    </location>
</feature>
<feature type="transmembrane region" description="Helical" evidence="1">
    <location>
        <begin position="37"/>
        <end position="60"/>
    </location>
</feature>
<evidence type="ECO:0000256" key="1">
    <source>
        <dbReference type="SAM" id="Phobius"/>
    </source>
</evidence>
<feature type="transmembrane region" description="Helical" evidence="1">
    <location>
        <begin position="6"/>
        <end position="25"/>
    </location>
</feature>
<dbReference type="RefSeq" id="WP_106455802.1">
    <property type="nucleotide sequence ID" value="NZ_PXOH01000004.1"/>
</dbReference>
<dbReference type="Proteomes" id="UP000239001">
    <property type="component" value="Unassembled WGS sequence"/>
</dbReference>
<dbReference type="EMBL" id="PXOH01000004">
    <property type="protein sequence ID" value="PSF38360.1"/>
    <property type="molecule type" value="Genomic_DNA"/>
</dbReference>
<keyword evidence="3" id="KW-1185">Reference proteome</keyword>